<evidence type="ECO:0000256" key="1">
    <source>
        <dbReference type="SAM" id="MobiDB-lite"/>
    </source>
</evidence>
<name>A0A9X2VX29_9PSEU</name>
<evidence type="ECO:0000313" key="3">
    <source>
        <dbReference type="Proteomes" id="UP001141259"/>
    </source>
</evidence>
<accession>A0A9X2VX29</accession>
<protein>
    <submittedName>
        <fullName evidence="2">Uncharacterized protein</fullName>
    </submittedName>
</protein>
<evidence type="ECO:0000313" key="2">
    <source>
        <dbReference type="EMBL" id="MCS7483263.1"/>
    </source>
</evidence>
<dbReference type="RefSeq" id="WP_259628721.1">
    <property type="nucleotide sequence ID" value="NZ_JANYMP010000030.1"/>
</dbReference>
<proteinExistence type="predicted"/>
<sequence>MEWLKAPVGPGAASRVTRVGMVNVLVVVPHVVAGTRLVDVLPLLADHRVQVVFTVPDWDGTWHGTEEFVRGLGGVVLPWRQAVAIRFDLVVAASHRGVDRVRGPVLVLPHGVGAMKSRTRPWRSHGLAREALVRDGRVVATAIVLSHEAELAVLRESCPEAVPAAVVAGDVCLDRMVASLPHREHYRRALGVGPSRTLVTVSSTWTERSVFGGHPDVYRRLLDEADDRYRVAAVLHPNIWSVHGAWQVRAWLADCLRDGLLVIPPEEGWRATLVASDVVIGDHGSTTQYAAAIGRRIALVPFPDVRAGSPADELARRATALDLTRPLLPQLDAATGGHEVIAKSITSRPGAAATVLRLTIHRLLGLEASERDVVVEPVPLPRPLDAPLGSGWKPMSPNDFHQTARSTPSTSHRP</sequence>
<gene>
    <name evidence="2" type="ORF">NZH93_41005</name>
</gene>
<feature type="region of interest" description="Disordered" evidence="1">
    <location>
        <begin position="384"/>
        <end position="414"/>
    </location>
</feature>
<comment type="caution">
    <text evidence="2">The sequence shown here is derived from an EMBL/GenBank/DDBJ whole genome shotgun (WGS) entry which is preliminary data.</text>
</comment>
<dbReference type="SUPFAM" id="SSF53756">
    <property type="entry name" value="UDP-Glycosyltransferase/glycogen phosphorylase"/>
    <property type="match status" value="1"/>
</dbReference>
<dbReference type="EMBL" id="JANYMP010000030">
    <property type="protein sequence ID" value="MCS7483263.1"/>
    <property type="molecule type" value="Genomic_DNA"/>
</dbReference>
<dbReference type="Proteomes" id="UP001141259">
    <property type="component" value="Unassembled WGS sequence"/>
</dbReference>
<keyword evidence="3" id="KW-1185">Reference proteome</keyword>
<reference evidence="2" key="1">
    <citation type="submission" date="2022-08" db="EMBL/GenBank/DDBJ databases">
        <authorList>
            <person name="Tistechok S."/>
            <person name="Samborskyy M."/>
            <person name="Roman I."/>
        </authorList>
    </citation>
    <scope>NUCLEOTIDE SEQUENCE</scope>
    <source>
        <strain evidence="2">DSM 103496</strain>
    </source>
</reference>
<dbReference type="AlphaFoldDB" id="A0A9X2VX29"/>
<feature type="compositionally biased region" description="Polar residues" evidence="1">
    <location>
        <begin position="399"/>
        <end position="414"/>
    </location>
</feature>
<organism evidence="2 3">
    <name type="scientific">Umezawaea endophytica</name>
    <dbReference type="NCBI Taxonomy" id="1654476"/>
    <lineage>
        <taxon>Bacteria</taxon>
        <taxon>Bacillati</taxon>
        <taxon>Actinomycetota</taxon>
        <taxon>Actinomycetes</taxon>
        <taxon>Pseudonocardiales</taxon>
        <taxon>Pseudonocardiaceae</taxon>
        <taxon>Umezawaea</taxon>
    </lineage>
</organism>